<keyword evidence="2" id="KW-1185">Reference proteome</keyword>
<gene>
    <name evidence="1" type="ORF">PENARI_c019G09736</name>
</gene>
<dbReference type="OrthoDB" id="1658288at2759"/>
<name>A0A1F5L9Q1_PENAI</name>
<dbReference type="GeneID" id="34579597"/>
<dbReference type="Gene3D" id="1.25.40.10">
    <property type="entry name" value="Tetratricopeptide repeat domain"/>
    <property type="match status" value="1"/>
</dbReference>
<dbReference type="RefSeq" id="XP_022485409.1">
    <property type="nucleotide sequence ID" value="XM_022634863.1"/>
</dbReference>
<protein>
    <submittedName>
        <fullName evidence="1">Uncharacterized protein</fullName>
    </submittedName>
</protein>
<sequence>MQKHRVREISKRVSFKYEVEQVRSLPEPVYDFTTLLNDYEAQNSWYHTIFLLPPTDLKGIEDIYPPSFFSNSNFYTDEVTLGKLDTLGAEHPSTLMTMHNVRSFYADEGKVEEAEVLYYTALLGKLRVLSPEYISILNTMNNIGILYRYNG</sequence>
<dbReference type="STRING" id="1835702.A0A1F5L9Q1"/>
<dbReference type="AlphaFoldDB" id="A0A1F5L9Q1"/>
<accession>A0A1F5L9Q1</accession>
<dbReference type="EMBL" id="LXJU01000019">
    <property type="protein sequence ID" value="OGE49958.1"/>
    <property type="molecule type" value="Genomic_DNA"/>
</dbReference>
<dbReference type="Proteomes" id="UP000177622">
    <property type="component" value="Unassembled WGS sequence"/>
</dbReference>
<comment type="caution">
    <text evidence="1">The sequence shown here is derived from an EMBL/GenBank/DDBJ whole genome shotgun (WGS) entry which is preliminary data.</text>
</comment>
<evidence type="ECO:0000313" key="2">
    <source>
        <dbReference type="Proteomes" id="UP000177622"/>
    </source>
</evidence>
<evidence type="ECO:0000313" key="1">
    <source>
        <dbReference type="EMBL" id="OGE49958.1"/>
    </source>
</evidence>
<dbReference type="InterPro" id="IPR011990">
    <property type="entry name" value="TPR-like_helical_dom_sf"/>
</dbReference>
<proteinExistence type="predicted"/>
<reference evidence="1 2" key="1">
    <citation type="journal article" date="2016" name="Sci. Rep.">
        <title>Penicillium arizonense, a new, genome sequenced fungal species, reveals a high chemical diversity in secreted metabolites.</title>
        <authorList>
            <person name="Grijseels S."/>
            <person name="Nielsen J.C."/>
            <person name="Randelovic M."/>
            <person name="Nielsen J."/>
            <person name="Nielsen K.F."/>
            <person name="Workman M."/>
            <person name="Frisvad J.C."/>
        </authorList>
    </citation>
    <scope>NUCLEOTIDE SEQUENCE [LARGE SCALE GENOMIC DNA]</scope>
    <source>
        <strain evidence="1 2">CBS 141311</strain>
    </source>
</reference>
<organism evidence="1 2">
    <name type="scientific">Penicillium arizonense</name>
    <dbReference type="NCBI Taxonomy" id="1835702"/>
    <lineage>
        <taxon>Eukaryota</taxon>
        <taxon>Fungi</taxon>
        <taxon>Dikarya</taxon>
        <taxon>Ascomycota</taxon>
        <taxon>Pezizomycotina</taxon>
        <taxon>Eurotiomycetes</taxon>
        <taxon>Eurotiomycetidae</taxon>
        <taxon>Eurotiales</taxon>
        <taxon>Aspergillaceae</taxon>
        <taxon>Penicillium</taxon>
    </lineage>
</organism>